<feature type="non-terminal residue" evidence="1">
    <location>
        <position position="93"/>
    </location>
</feature>
<comment type="caution">
    <text evidence="1">The sequence shown here is derived from an EMBL/GenBank/DDBJ whole genome shotgun (WGS) entry which is preliminary data.</text>
</comment>
<proteinExistence type="predicted"/>
<reference evidence="1 2" key="2">
    <citation type="journal article" date="2022" name="Mol. Biol. Evol.">
        <title>Comparative Genomics Reveals Insights into the Divergent Evolution of Astigmatic Mites and Household Pest Adaptations.</title>
        <authorList>
            <person name="Xiong Q."/>
            <person name="Wan A.T."/>
            <person name="Liu X."/>
            <person name="Fung C.S."/>
            <person name="Xiao X."/>
            <person name="Malainual N."/>
            <person name="Hou J."/>
            <person name="Wang L."/>
            <person name="Wang M."/>
            <person name="Yang K.Y."/>
            <person name="Cui Y."/>
            <person name="Leung E.L."/>
            <person name="Nong W."/>
            <person name="Shin S.K."/>
            <person name="Au S.W."/>
            <person name="Jeong K.Y."/>
            <person name="Chew F.T."/>
            <person name="Hui J.H."/>
            <person name="Leung T.F."/>
            <person name="Tungtrongchitr A."/>
            <person name="Zhong N."/>
            <person name="Liu Z."/>
            <person name="Tsui S.K."/>
        </authorList>
    </citation>
    <scope>NUCLEOTIDE SEQUENCE [LARGE SCALE GENOMIC DNA]</scope>
    <source>
        <strain evidence="1">Derp</strain>
    </source>
</reference>
<sequence length="93" mass="9859">KPAAPNKPPLIPAPHSVAENIAPNIAKFFAYDIDLDFISRKTSRTVCFGAFNGASSGPTLAVNSPIAAPRPKPATQLSVVLNTQLSKKFSTIR</sequence>
<dbReference type="Proteomes" id="UP000887458">
    <property type="component" value="Unassembled WGS sequence"/>
</dbReference>
<reference evidence="1 2" key="1">
    <citation type="journal article" date="2018" name="J. Allergy Clin. Immunol.">
        <title>High-quality assembly of Dermatophagoides pteronyssinus genome and transcriptome reveals a wide range of novel allergens.</title>
        <authorList>
            <person name="Liu X.Y."/>
            <person name="Yang K.Y."/>
            <person name="Wang M.Q."/>
            <person name="Kwok J.S."/>
            <person name="Zeng X."/>
            <person name="Yang Z."/>
            <person name="Xiao X.J."/>
            <person name="Lau C.P."/>
            <person name="Li Y."/>
            <person name="Huang Z.M."/>
            <person name="Ba J.G."/>
            <person name="Yim A.K."/>
            <person name="Ouyang C.Y."/>
            <person name="Ngai S.M."/>
            <person name="Chan T.F."/>
            <person name="Leung E.L."/>
            <person name="Liu L."/>
            <person name="Liu Z.G."/>
            <person name="Tsui S.K."/>
        </authorList>
    </citation>
    <scope>NUCLEOTIDE SEQUENCE [LARGE SCALE GENOMIC DNA]</scope>
    <source>
        <strain evidence="1">Derp</strain>
    </source>
</reference>
<protein>
    <submittedName>
        <fullName evidence="1">Uncharacterized protein</fullName>
    </submittedName>
</protein>
<gene>
    <name evidence="1" type="ORF">DERP_013698</name>
</gene>
<evidence type="ECO:0000313" key="2">
    <source>
        <dbReference type="Proteomes" id="UP000887458"/>
    </source>
</evidence>
<name>A0ABQ8JV52_DERPT</name>
<accession>A0ABQ8JV52</accession>
<feature type="non-terminal residue" evidence="1">
    <location>
        <position position="1"/>
    </location>
</feature>
<keyword evidence="2" id="KW-1185">Reference proteome</keyword>
<organism evidence="1 2">
    <name type="scientific">Dermatophagoides pteronyssinus</name>
    <name type="common">European house dust mite</name>
    <dbReference type="NCBI Taxonomy" id="6956"/>
    <lineage>
        <taxon>Eukaryota</taxon>
        <taxon>Metazoa</taxon>
        <taxon>Ecdysozoa</taxon>
        <taxon>Arthropoda</taxon>
        <taxon>Chelicerata</taxon>
        <taxon>Arachnida</taxon>
        <taxon>Acari</taxon>
        <taxon>Acariformes</taxon>
        <taxon>Sarcoptiformes</taxon>
        <taxon>Astigmata</taxon>
        <taxon>Psoroptidia</taxon>
        <taxon>Analgoidea</taxon>
        <taxon>Pyroglyphidae</taxon>
        <taxon>Dermatophagoidinae</taxon>
        <taxon>Dermatophagoides</taxon>
    </lineage>
</organism>
<dbReference type="EMBL" id="NJHN03000009">
    <property type="protein sequence ID" value="KAH9426516.1"/>
    <property type="molecule type" value="Genomic_DNA"/>
</dbReference>
<evidence type="ECO:0000313" key="1">
    <source>
        <dbReference type="EMBL" id="KAH9426516.1"/>
    </source>
</evidence>